<reference evidence="14" key="1">
    <citation type="submission" date="2020-11" db="EMBL/GenBank/DDBJ databases">
        <authorList>
            <person name="Tran Van P."/>
        </authorList>
    </citation>
    <scope>NUCLEOTIDE SEQUENCE</scope>
</reference>
<dbReference type="EMBL" id="CAJPEV010000031">
    <property type="protein sequence ID" value="CAG0879121.1"/>
    <property type="molecule type" value="Genomic_DNA"/>
</dbReference>
<evidence type="ECO:0000256" key="5">
    <source>
        <dbReference type="ARBA" id="ARBA00022989"/>
    </source>
</evidence>
<dbReference type="InterPro" id="IPR001681">
    <property type="entry name" value="Neurokn_rcpt"/>
</dbReference>
<feature type="transmembrane region" description="Helical" evidence="12">
    <location>
        <begin position="227"/>
        <end position="247"/>
    </location>
</feature>
<keyword evidence="5 12" id="KW-1133">Transmembrane helix</keyword>
<keyword evidence="9 10" id="KW-0807">Transducer</keyword>
<dbReference type="Pfam" id="PF00001">
    <property type="entry name" value="7tm_1"/>
    <property type="match status" value="1"/>
</dbReference>
<protein>
    <recommendedName>
        <fullName evidence="13">G-protein coupled receptors family 1 profile domain-containing protein</fullName>
    </recommendedName>
</protein>
<keyword evidence="8 10" id="KW-0675">Receptor</keyword>
<name>A0A7R8X665_9CRUS</name>
<dbReference type="PRINTS" id="PR00237">
    <property type="entry name" value="GPCRRHODOPSN"/>
</dbReference>
<proteinExistence type="inferred from homology"/>
<evidence type="ECO:0000256" key="11">
    <source>
        <dbReference type="SAM" id="MobiDB-lite"/>
    </source>
</evidence>
<dbReference type="FunFam" id="1.20.1070.10:FF:000291">
    <property type="entry name" value="Predicted protein"/>
    <property type="match status" value="1"/>
</dbReference>
<dbReference type="PROSITE" id="PS00237">
    <property type="entry name" value="G_PROTEIN_RECEP_F1_1"/>
    <property type="match status" value="1"/>
</dbReference>
<gene>
    <name evidence="14" type="ORF">DSTB1V02_LOCUS445</name>
</gene>
<evidence type="ECO:0000256" key="7">
    <source>
        <dbReference type="ARBA" id="ARBA00023136"/>
    </source>
</evidence>
<feature type="transmembrane region" description="Helical" evidence="12">
    <location>
        <begin position="122"/>
        <end position="143"/>
    </location>
</feature>
<dbReference type="InterPro" id="IPR017452">
    <property type="entry name" value="GPCR_Rhodpsn_7TM"/>
</dbReference>
<feature type="transmembrane region" description="Helical" evidence="12">
    <location>
        <begin position="267"/>
        <end position="288"/>
    </location>
</feature>
<keyword evidence="7 12" id="KW-0472">Membrane</keyword>
<keyword evidence="6 10" id="KW-0297">G-protein coupled receptor</keyword>
<dbReference type="CDD" id="cd15390">
    <property type="entry name" value="7tmA_TACR"/>
    <property type="match status" value="1"/>
</dbReference>
<evidence type="ECO:0000313" key="14">
    <source>
        <dbReference type="EMBL" id="CAD7240421.1"/>
    </source>
</evidence>
<dbReference type="PRINTS" id="PR00244">
    <property type="entry name" value="NEUROKININR"/>
</dbReference>
<feature type="transmembrane region" description="Helical" evidence="12">
    <location>
        <begin position="44"/>
        <end position="68"/>
    </location>
</feature>
<feature type="transmembrane region" description="Helical" evidence="12">
    <location>
        <begin position="175"/>
        <end position="197"/>
    </location>
</feature>
<evidence type="ECO:0000313" key="15">
    <source>
        <dbReference type="Proteomes" id="UP000677054"/>
    </source>
</evidence>
<sequence length="414" mass="46743">MPAWEQALWTLLFAGMVLVAAGGNLIVIWIVLAHRRMRTVTNYFIVNLAVADTIVSTLNVIFSFVYMLNSHWPFGWTYCKICQFVAVLSVAGSVFTLVAIALDRFTAIMKPLKPRMGRKATLGVIVLIWTMASIVSLPMFIFATTTTLHYQNGDMRVLCYTVWPDGASAPSYHEYIYNVVFMVVTYFLPIAVMIYTYSRVGMELWGSQAIGEATQRQNETIHSKRKVVKMMIFIVLAFAICWLPYHVYFIVISVDPGINDLPYIQELYLAIYWLAMSNSMYNPMIYCWRNQRFRRGFKIVFRFLPCVHVTEAELALDDRKSLLYTARYNAGENAHCRINRNGISTGSRATLTTSTSLSSGNVRRTSVPVHCSAPGTLPVPVHTSTRKTSSPVTGPTGNNILQKWKNGGTKPYNV</sequence>
<evidence type="ECO:0000256" key="8">
    <source>
        <dbReference type="ARBA" id="ARBA00023170"/>
    </source>
</evidence>
<dbReference type="PANTHER" id="PTHR46925">
    <property type="entry name" value="G-PROTEIN COUPLED RECEPTOR TKR-1-RELATED"/>
    <property type="match status" value="1"/>
</dbReference>
<dbReference type="Gene3D" id="1.20.1070.10">
    <property type="entry name" value="Rhodopsin 7-helix transmembrane proteins"/>
    <property type="match status" value="1"/>
</dbReference>
<feature type="transmembrane region" description="Helical" evidence="12">
    <location>
        <begin position="74"/>
        <end position="102"/>
    </location>
</feature>
<dbReference type="PANTHER" id="PTHR46925:SF2">
    <property type="entry name" value="G-PROTEIN COUPLED RECEPTOR TKR-1-RELATED"/>
    <property type="match status" value="1"/>
</dbReference>
<comment type="subcellular location">
    <subcellularLocation>
        <location evidence="1">Cell membrane</location>
        <topology evidence="1">Multi-pass membrane protein</topology>
    </subcellularLocation>
</comment>
<dbReference type="GO" id="GO:0004995">
    <property type="term" value="F:tachykinin receptor activity"/>
    <property type="evidence" value="ECO:0007669"/>
    <property type="project" value="InterPro"/>
</dbReference>
<keyword evidence="15" id="KW-1185">Reference proteome</keyword>
<dbReference type="AlphaFoldDB" id="A0A7R8X665"/>
<feature type="transmembrane region" description="Helical" evidence="12">
    <location>
        <begin position="6"/>
        <end position="32"/>
    </location>
</feature>
<dbReference type="GO" id="GO:0005886">
    <property type="term" value="C:plasma membrane"/>
    <property type="evidence" value="ECO:0007669"/>
    <property type="project" value="UniProtKB-SubCell"/>
</dbReference>
<dbReference type="SUPFAM" id="SSF81321">
    <property type="entry name" value="Family A G protein-coupled receptor-like"/>
    <property type="match status" value="1"/>
</dbReference>
<dbReference type="OrthoDB" id="5981855at2759"/>
<accession>A0A7R8X665</accession>
<evidence type="ECO:0000256" key="6">
    <source>
        <dbReference type="ARBA" id="ARBA00023040"/>
    </source>
</evidence>
<comment type="similarity">
    <text evidence="2 10">Belongs to the G-protein coupled receptor 1 family.</text>
</comment>
<evidence type="ECO:0000256" key="1">
    <source>
        <dbReference type="ARBA" id="ARBA00004651"/>
    </source>
</evidence>
<feature type="domain" description="G-protein coupled receptors family 1 profile" evidence="13">
    <location>
        <begin position="23"/>
        <end position="286"/>
    </location>
</feature>
<evidence type="ECO:0000256" key="9">
    <source>
        <dbReference type="ARBA" id="ARBA00023224"/>
    </source>
</evidence>
<evidence type="ECO:0000256" key="12">
    <source>
        <dbReference type="SAM" id="Phobius"/>
    </source>
</evidence>
<evidence type="ECO:0000256" key="3">
    <source>
        <dbReference type="ARBA" id="ARBA00022475"/>
    </source>
</evidence>
<feature type="compositionally biased region" description="Polar residues" evidence="11">
    <location>
        <begin position="382"/>
        <end position="401"/>
    </location>
</feature>
<dbReference type="PROSITE" id="PS50262">
    <property type="entry name" value="G_PROTEIN_RECEP_F1_2"/>
    <property type="match status" value="1"/>
</dbReference>
<dbReference type="SMART" id="SM01381">
    <property type="entry name" value="7TM_GPCR_Srsx"/>
    <property type="match status" value="1"/>
</dbReference>
<dbReference type="EMBL" id="LR899548">
    <property type="protein sequence ID" value="CAD7240421.1"/>
    <property type="molecule type" value="Genomic_DNA"/>
</dbReference>
<keyword evidence="4 10" id="KW-0812">Transmembrane</keyword>
<dbReference type="InterPro" id="IPR000276">
    <property type="entry name" value="GPCR_Rhodpsn"/>
</dbReference>
<evidence type="ECO:0000256" key="4">
    <source>
        <dbReference type="ARBA" id="ARBA00022692"/>
    </source>
</evidence>
<dbReference type="Proteomes" id="UP000677054">
    <property type="component" value="Unassembled WGS sequence"/>
</dbReference>
<evidence type="ECO:0000256" key="2">
    <source>
        <dbReference type="ARBA" id="ARBA00010663"/>
    </source>
</evidence>
<evidence type="ECO:0000256" key="10">
    <source>
        <dbReference type="RuleBase" id="RU000688"/>
    </source>
</evidence>
<evidence type="ECO:0000259" key="13">
    <source>
        <dbReference type="PROSITE" id="PS50262"/>
    </source>
</evidence>
<feature type="region of interest" description="Disordered" evidence="11">
    <location>
        <begin position="377"/>
        <end position="414"/>
    </location>
</feature>
<organism evidence="14">
    <name type="scientific">Darwinula stevensoni</name>
    <dbReference type="NCBI Taxonomy" id="69355"/>
    <lineage>
        <taxon>Eukaryota</taxon>
        <taxon>Metazoa</taxon>
        <taxon>Ecdysozoa</taxon>
        <taxon>Arthropoda</taxon>
        <taxon>Crustacea</taxon>
        <taxon>Oligostraca</taxon>
        <taxon>Ostracoda</taxon>
        <taxon>Podocopa</taxon>
        <taxon>Podocopida</taxon>
        <taxon>Darwinulocopina</taxon>
        <taxon>Darwinuloidea</taxon>
        <taxon>Darwinulidae</taxon>
        <taxon>Darwinula</taxon>
    </lineage>
</organism>
<keyword evidence="3" id="KW-1003">Cell membrane</keyword>